<organism evidence="5 6">
    <name type="scientific">Gloeocapsopsis dulcis AAB1 = 1H9</name>
    <dbReference type="NCBI Taxonomy" id="1433147"/>
    <lineage>
        <taxon>Bacteria</taxon>
        <taxon>Bacillati</taxon>
        <taxon>Cyanobacteriota</taxon>
        <taxon>Cyanophyceae</taxon>
        <taxon>Oscillatoriophycideae</taxon>
        <taxon>Chroococcales</taxon>
        <taxon>Chroococcaceae</taxon>
        <taxon>Gloeocapsopsis</taxon>
        <taxon>Gloeocapsopsis dulcis</taxon>
    </lineage>
</organism>
<protein>
    <submittedName>
        <fullName evidence="5">SAM-dependent methyltransferase</fullName>
    </submittedName>
</protein>
<gene>
    <name evidence="5" type="ORF">BWI75_00980</name>
</gene>
<dbReference type="SUPFAM" id="SSF53335">
    <property type="entry name" value="S-adenosyl-L-methionine-dependent methyltransferases"/>
    <property type="match status" value="1"/>
</dbReference>
<evidence type="ECO:0000256" key="2">
    <source>
        <dbReference type="ARBA" id="ARBA00022603"/>
    </source>
</evidence>
<dbReference type="AlphaFoldDB" id="A0A6N8FP72"/>
<comment type="caution">
    <text evidence="5">The sequence shown here is derived from an EMBL/GenBank/DDBJ whole genome shotgun (WGS) entry which is preliminary data.</text>
</comment>
<keyword evidence="3 5" id="KW-0808">Transferase</keyword>
<dbReference type="EMBL" id="NAPY01000001">
    <property type="protein sequence ID" value="MUL34971.1"/>
    <property type="molecule type" value="Genomic_DNA"/>
</dbReference>
<dbReference type="InterPro" id="IPR008854">
    <property type="entry name" value="TPMT"/>
</dbReference>
<dbReference type="InterPro" id="IPR029063">
    <property type="entry name" value="SAM-dependent_MTases_sf"/>
</dbReference>
<dbReference type="GO" id="GO:0032259">
    <property type="term" value="P:methylation"/>
    <property type="evidence" value="ECO:0007669"/>
    <property type="project" value="UniProtKB-KW"/>
</dbReference>
<dbReference type="Pfam" id="PF05724">
    <property type="entry name" value="TPMT"/>
    <property type="match status" value="1"/>
</dbReference>
<evidence type="ECO:0000313" key="6">
    <source>
        <dbReference type="Proteomes" id="UP000441797"/>
    </source>
</evidence>
<keyword evidence="2 5" id="KW-0489">Methyltransferase</keyword>
<keyword evidence="4" id="KW-0949">S-adenosyl-L-methionine</keyword>
<dbReference type="Proteomes" id="UP000441797">
    <property type="component" value="Unassembled WGS sequence"/>
</dbReference>
<evidence type="ECO:0000256" key="1">
    <source>
        <dbReference type="ARBA" id="ARBA00022553"/>
    </source>
</evidence>
<name>A0A6N8FP72_9CHRO</name>
<sequence>METYQSEYWEQRYQEGTTRWDLGQAAPAFVSLLQSHSLQPGKAAVLGSGRGYDAIAFAKYGFDVIGFDFAPAAIAEATAIAQASDSSAKFLQRDIFDLPAEFSQYFHYVIEHTCFCAINPQQRQDYVKVVREILQPRGELIAIFFTHSRPGGPPFGVSPEEIKQYFATDFEILNLQPITNSVPARQGEEHFGHFRLI</sequence>
<reference evidence="5 6" key="1">
    <citation type="journal article" date="2019" name="Front. Microbiol.">
        <title>Genomic Features for Desiccation Tolerance and Sugar Biosynthesis in the Extremophile Gloeocapsopsis sp. UTEX B3054.</title>
        <authorList>
            <person name="Urrejola C."/>
            <person name="Alcorta J."/>
            <person name="Salas L."/>
            <person name="Vasquez M."/>
            <person name="Polz M.F."/>
            <person name="Vicuna R."/>
            <person name="Diez B."/>
        </authorList>
    </citation>
    <scope>NUCLEOTIDE SEQUENCE [LARGE SCALE GENOMIC DNA]</scope>
    <source>
        <strain evidence="5 6">1H9</strain>
    </source>
</reference>
<dbReference type="PROSITE" id="PS51585">
    <property type="entry name" value="SAM_MT_TPMT"/>
    <property type="match status" value="1"/>
</dbReference>
<keyword evidence="1" id="KW-0597">Phosphoprotein</keyword>
<dbReference type="RefSeq" id="WP_105218398.1">
    <property type="nucleotide sequence ID" value="NZ_CAWNSU010000115.1"/>
</dbReference>
<accession>A0A6N8FP72</accession>
<keyword evidence="6" id="KW-1185">Reference proteome</keyword>
<dbReference type="Gene3D" id="3.40.50.150">
    <property type="entry name" value="Vaccinia Virus protein VP39"/>
    <property type="match status" value="1"/>
</dbReference>
<proteinExistence type="predicted"/>
<dbReference type="GO" id="GO:0008757">
    <property type="term" value="F:S-adenosylmethionine-dependent methyltransferase activity"/>
    <property type="evidence" value="ECO:0007669"/>
    <property type="project" value="InterPro"/>
</dbReference>
<dbReference type="PANTHER" id="PTHR32183">
    <property type="match status" value="1"/>
</dbReference>
<dbReference type="PANTHER" id="PTHR32183:SF6">
    <property type="entry name" value="CYSTEINE SULFINATE DESULFINASE_CYSTEINE DESULFURASE AND RELATED ENZYMES"/>
    <property type="match status" value="1"/>
</dbReference>
<dbReference type="CDD" id="cd02440">
    <property type="entry name" value="AdoMet_MTases"/>
    <property type="match status" value="1"/>
</dbReference>
<evidence type="ECO:0000256" key="3">
    <source>
        <dbReference type="ARBA" id="ARBA00022679"/>
    </source>
</evidence>
<evidence type="ECO:0000313" key="5">
    <source>
        <dbReference type="EMBL" id="MUL34971.1"/>
    </source>
</evidence>
<evidence type="ECO:0000256" key="4">
    <source>
        <dbReference type="ARBA" id="ARBA00022691"/>
    </source>
</evidence>